<dbReference type="InterPro" id="IPR027417">
    <property type="entry name" value="P-loop_NTPase"/>
</dbReference>
<name>A0A9P4IYY8_9PEZI</name>
<dbReference type="SMART" id="SM00173">
    <property type="entry name" value="RAS"/>
    <property type="match status" value="1"/>
</dbReference>
<dbReference type="EMBL" id="ML996091">
    <property type="protein sequence ID" value="KAF2149328.1"/>
    <property type="molecule type" value="Genomic_DNA"/>
</dbReference>
<dbReference type="AlphaFoldDB" id="A0A9P4IYY8"/>
<dbReference type="Gene3D" id="3.40.50.300">
    <property type="entry name" value="P-loop containing nucleotide triphosphate hydrolases"/>
    <property type="match status" value="1"/>
</dbReference>
<evidence type="ECO:0000256" key="2">
    <source>
        <dbReference type="ARBA" id="ARBA00023134"/>
    </source>
</evidence>
<dbReference type="OrthoDB" id="25896at2759"/>
<dbReference type="InterPro" id="IPR001806">
    <property type="entry name" value="Small_GTPase"/>
</dbReference>
<sequence length="198" mass="22222">MYQQLAGTGDREEVNILLLGDSEVGKSLFLSRLTVLKSGPRVAQLPTLRDFEQPFIFDVTVFRKSIRLQFQDTASPTNYLLTQPAVLVLCFSIDNRSSLRSLRTNWKDTVEQHFNYNDQIPVIVLGLKRDLRKENDPGSIFPHEGATIAQDMRCDKYCECSALTGELMDLVFKDIAETAALTTTEEGGRTPGPSCEIM</sequence>
<dbReference type="GO" id="GO:0003924">
    <property type="term" value="F:GTPase activity"/>
    <property type="evidence" value="ECO:0007669"/>
    <property type="project" value="InterPro"/>
</dbReference>
<reference evidence="3" key="1">
    <citation type="journal article" date="2020" name="Stud. Mycol.">
        <title>101 Dothideomycetes genomes: a test case for predicting lifestyles and emergence of pathogens.</title>
        <authorList>
            <person name="Haridas S."/>
            <person name="Albert R."/>
            <person name="Binder M."/>
            <person name="Bloem J."/>
            <person name="Labutti K."/>
            <person name="Salamov A."/>
            <person name="Andreopoulos B."/>
            <person name="Baker S."/>
            <person name="Barry K."/>
            <person name="Bills G."/>
            <person name="Bluhm B."/>
            <person name="Cannon C."/>
            <person name="Castanera R."/>
            <person name="Culley D."/>
            <person name="Daum C."/>
            <person name="Ezra D."/>
            <person name="Gonzalez J."/>
            <person name="Henrissat B."/>
            <person name="Kuo A."/>
            <person name="Liang C."/>
            <person name="Lipzen A."/>
            <person name="Lutzoni F."/>
            <person name="Magnuson J."/>
            <person name="Mondo S."/>
            <person name="Nolan M."/>
            <person name="Ohm R."/>
            <person name="Pangilinan J."/>
            <person name="Park H.-J."/>
            <person name="Ramirez L."/>
            <person name="Alfaro M."/>
            <person name="Sun H."/>
            <person name="Tritt A."/>
            <person name="Yoshinaga Y."/>
            <person name="Zwiers L.-H."/>
            <person name="Turgeon B."/>
            <person name="Goodwin S."/>
            <person name="Spatafora J."/>
            <person name="Crous P."/>
            <person name="Grigoriev I."/>
        </authorList>
    </citation>
    <scope>NUCLEOTIDE SEQUENCE</scope>
    <source>
        <strain evidence="3">CBS 260.36</strain>
    </source>
</reference>
<comment type="caution">
    <text evidence="3">The sequence shown here is derived from an EMBL/GenBank/DDBJ whole genome shotgun (WGS) entry which is preliminary data.</text>
</comment>
<keyword evidence="3" id="KW-0378">Hydrolase</keyword>
<keyword evidence="4" id="KW-1185">Reference proteome</keyword>
<gene>
    <name evidence="3" type="ORF">K461DRAFT_296805</name>
</gene>
<keyword evidence="1" id="KW-0547">Nucleotide-binding</keyword>
<dbReference type="Pfam" id="PF00071">
    <property type="entry name" value="Ras"/>
    <property type="match status" value="1"/>
</dbReference>
<dbReference type="InterPro" id="IPR003578">
    <property type="entry name" value="Small_GTPase_Rho"/>
</dbReference>
<dbReference type="GO" id="GO:0005525">
    <property type="term" value="F:GTP binding"/>
    <property type="evidence" value="ECO:0007669"/>
    <property type="project" value="UniProtKB-KW"/>
</dbReference>
<dbReference type="PANTHER" id="PTHR24072">
    <property type="entry name" value="RHO FAMILY GTPASE"/>
    <property type="match status" value="1"/>
</dbReference>
<dbReference type="PROSITE" id="PS51420">
    <property type="entry name" value="RHO"/>
    <property type="match status" value="1"/>
</dbReference>
<dbReference type="SMART" id="SM00174">
    <property type="entry name" value="RHO"/>
    <property type="match status" value="1"/>
</dbReference>
<protein>
    <submittedName>
        <fullName evidence="3">P-loop containing nucleoside triphosphate hydrolase protein</fullName>
    </submittedName>
</protein>
<evidence type="ECO:0000313" key="3">
    <source>
        <dbReference type="EMBL" id="KAF2149328.1"/>
    </source>
</evidence>
<proteinExistence type="predicted"/>
<keyword evidence="2" id="KW-0342">GTP-binding</keyword>
<dbReference type="SUPFAM" id="SSF52540">
    <property type="entry name" value="P-loop containing nucleoside triphosphate hydrolases"/>
    <property type="match status" value="1"/>
</dbReference>
<evidence type="ECO:0000256" key="1">
    <source>
        <dbReference type="ARBA" id="ARBA00022741"/>
    </source>
</evidence>
<organism evidence="3 4">
    <name type="scientific">Myriangium duriaei CBS 260.36</name>
    <dbReference type="NCBI Taxonomy" id="1168546"/>
    <lineage>
        <taxon>Eukaryota</taxon>
        <taxon>Fungi</taxon>
        <taxon>Dikarya</taxon>
        <taxon>Ascomycota</taxon>
        <taxon>Pezizomycotina</taxon>
        <taxon>Dothideomycetes</taxon>
        <taxon>Dothideomycetidae</taxon>
        <taxon>Myriangiales</taxon>
        <taxon>Myriangiaceae</taxon>
        <taxon>Myriangium</taxon>
    </lineage>
</organism>
<dbReference type="GO" id="GO:0007264">
    <property type="term" value="P:small GTPase-mediated signal transduction"/>
    <property type="evidence" value="ECO:0007669"/>
    <property type="project" value="InterPro"/>
</dbReference>
<dbReference type="PRINTS" id="PR00449">
    <property type="entry name" value="RASTRNSFRMNG"/>
</dbReference>
<accession>A0A9P4IYY8</accession>
<evidence type="ECO:0000313" key="4">
    <source>
        <dbReference type="Proteomes" id="UP000799439"/>
    </source>
</evidence>
<dbReference type="SMART" id="SM00175">
    <property type="entry name" value="RAB"/>
    <property type="match status" value="1"/>
</dbReference>
<dbReference type="Proteomes" id="UP000799439">
    <property type="component" value="Unassembled WGS sequence"/>
</dbReference>
<dbReference type="PROSITE" id="PS51419">
    <property type="entry name" value="RAB"/>
    <property type="match status" value="1"/>
</dbReference>